<reference evidence="1" key="1">
    <citation type="submission" date="2022-07" db="EMBL/GenBank/DDBJ databases">
        <title>Phylogenomic reconstructions and comparative analyses of Kickxellomycotina fungi.</title>
        <authorList>
            <person name="Reynolds N.K."/>
            <person name="Stajich J.E."/>
            <person name="Barry K."/>
            <person name="Grigoriev I.V."/>
            <person name="Crous P."/>
            <person name="Smith M.E."/>
        </authorList>
    </citation>
    <scope>NUCLEOTIDE SEQUENCE</scope>
    <source>
        <strain evidence="1">NRRL 5244</strain>
    </source>
</reference>
<sequence length="159" mass="17464">MSGNVVLETSMGPITIELYWRETPRTCKNFYELAHRGSYNSVIFHRIIADFMIQGGDPTGTGRGGSSIYGGKFEDEITKTLKHTGAGVLSMANSGPNTNGSQFFITLAPTPHLDGKHTVFGRVKEGMDVVRRMGLVATDRNDRPHEDVRILRAHTVSAN</sequence>
<name>A0ACC1JGH6_9FUNG</name>
<proteinExistence type="predicted"/>
<dbReference type="EC" id="5.2.1.8" evidence="1"/>
<gene>
    <name evidence="1" type="primary">cyp1</name>
    <name evidence="1" type="ORF">FBU59_000567</name>
</gene>
<dbReference type="EMBL" id="JANBPW010000151">
    <property type="protein sequence ID" value="KAJ1950678.1"/>
    <property type="molecule type" value="Genomic_DNA"/>
</dbReference>
<evidence type="ECO:0000313" key="2">
    <source>
        <dbReference type="Proteomes" id="UP001150603"/>
    </source>
</evidence>
<accession>A0ACC1JGH6</accession>
<organism evidence="1 2">
    <name type="scientific">Linderina macrospora</name>
    <dbReference type="NCBI Taxonomy" id="4868"/>
    <lineage>
        <taxon>Eukaryota</taxon>
        <taxon>Fungi</taxon>
        <taxon>Fungi incertae sedis</taxon>
        <taxon>Zoopagomycota</taxon>
        <taxon>Kickxellomycotina</taxon>
        <taxon>Kickxellomycetes</taxon>
        <taxon>Kickxellales</taxon>
        <taxon>Kickxellaceae</taxon>
        <taxon>Linderina</taxon>
    </lineage>
</organism>
<dbReference type="Proteomes" id="UP001150603">
    <property type="component" value="Unassembled WGS sequence"/>
</dbReference>
<evidence type="ECO:0000313" key="1">
    <source>
        <dbReference type="EMBL" id="KAJ1950678.1"/>
    </source>
</evidence>
<comment type="caution">
    <text evidence="1">The sequence shown here is derived from an EMBL/GenBank/DDBJ whole genome shotgun (WGS) entry which is preliminary data.</text>
</comment>
<keyword evidence="2" id="KW-1185">Reference proteome</keyword>
<protein>
    <submittedName>
        <fullName evidence="1">Peptidyl-prolyl cis-trans isomerase-like 1</fullName>
        <ecNumber evidence="1">5.2.1.8</ecNumber>
    </submittedName>
</protein>